<name>A0A9E6Y038_9ACTN</name>
<evidence type="ECO:0000256" key="1">
    <source>
        <dbReference type="SAM" id="MobiDB-lite"/>
    </source>
</evidence>
<feature type="compositionally biased region" description="Basic and acidic residues" evidence="1">
    <location>
        <begin position="9"/>
        <end position="23"/>
    </location>
</feature>
<dbReference type="EMBL" id="CP087164">
    <property type="protein sequence ID" value="UGS37712.1"/>
    <property type="molecule type" value="Genomic_DNA"/>
</dbReference>
<evidence type="ECO:0000313" key="3">
    <source>
        <dbReference type="EMBL" id="UGS37712.1"/>
    </source>
</evidence>
<dbReference type="AlphaFoldDB" id="A0A9E6Y038"/>
<evidence type="ECO:0008006" key="5">
    <source>
        <dbReference type="Google" id="ProtNLM"/>
    </source>
</evidence>
<keyword evidence="4" id="KW-1185">Reference proteome</keyword>
<keyword evidence="2" id="KW-0812">Transmembrane</keyword>
<dbReference type="RefSeq" id="WP_259311757.1">
    <property type="nucleotide sequence ID" value="NZ_CP087164.1"/>
</dbReference>
<organism evidence="3 4">
    <name type="scientific">Capillimicrobium parvum</name>
    <dbReference type="NCBI Taxonomy" id="2884022"/>
    <lineage>
        <taxon>Bacteria</taxon>
        <taxon>Bacillati</taxon>
        <taxon>Actinomycetota</taxon>
        <taxon>Thermoleophilia</taxon>
        <taxon>Solirubrobacterales</taxon>
        <taxon>Capillimicrobiaceae</taxon>
        <taxon>Capillimicrobium</taxon>
    </lineage>
</organism>
<feature type="transmembrane region" description="Helical" evidence="2">
    <location>
        <begin position="146"/>
        <end position="168"/>
    </location>
</feature>
<protein>
    <recommendedName>
        <fullName evidence="5">DUF3159 domain-containing protein</fullName>
    </recommendedName>
</protein>
<keyword evidence="2" id="KW-1133">Transmembrane helix</keyword>
<feature type="transmembrane region" description="Helical" evidence="2">
    <location>
        <begin position="189"/>
        <end position="213"/>
    </location>
</feature>
<feature type="transmembrane region" description="Helical" evidence="2">
    <location>
        <begin position="85"/>
        <end position="102"/>
    </location>
</feature>
<gene>
    <name evidence="3" type="ORF">DSM104329_04133</name>
</gene>
<sequence length="249" mass="26228">MAEPSASDAADRDHDHEHDHDHVAAAAEHPAPEPVTGALDAAAPEAPTLQSLTASLGGPLGIAESMVPATAFVVVATASGQDTRLAAIVAVALAALFALARMVRRQTPVYAVSGVIGVAIAGYVASRTGKAENFFLPGLLLNVAYATAYLVSIAVRWPLIGVIVAAVGRTGNAWRDNPDRLRAYTRASWVWVGLFLSRIAVQLPLYLAGALVALGTARVAMGVPLFVVGAWLSWLVLRNTEWPRERREA</sequence>
<feature type="region of interest" description="Disordered" evidence="1">
    <location>
        <begin position="1"/>
        <end position="23"/>
    </location>
</feature>
<evidence type="ECO:0000313" key="4">
    <source>
        <dbReference type="Proteomes" id="UP001162834"/>
    </source>
</evidence>
<dbReference type="Proteomes" id="UP001162834">
    <property type="component" value="Chromosome"/>
</dbReference>
<proteinExistence type="predicted"/>
<evidence type="ECO:0000256" key="2">
    <source>
        <dbReference type="SAM" id="Phobius"/>
    </source>
</evidence>
<reference evidence="3" key="1">
    <citation type="journal article" date="2022" name="Int. J. Syst. Evol. Microbiol.">
        <title>Pseudomonas aegrilactucae sp. nov. and Pseudomonas morbosilactucae sp. nov., pathogens causing bacterial rot of lettuce in Japan.</title>
        <authorList>
            <person name="Sawada H."/>
            <person name="Fujikawa T."/>
            <person name="Satou M."/>
        </authorList>
    </citation>
    <scope>NUCLEOTIDE SEQUENCE</scope>
    <source>
        <strain evidence="3">0166_1</strain>
    </source>
</reference>
<feature type="transmembrane region" description="Helical" evidence="2">
    <location>
        <begin position="109"/>
        <end position="126"/>
    </location>
</feature>
<dbReference type="InterPro" id="IPR016566">
    <property type="entry name" value="UCP010219"/>
</dbReference>
<keyword evidence="2" id="KW-0472">Membrane</keyword>
<dbReference type="Pfam" id="PF11361">
    <property type="entry name" value="DUF3159"/>
    <property type="match status" value="1"/>
</dbReference>
<dbReference type="KEGG" id="sbae:DSM104329_04133"/>
<accession>A0A9E6Y038</accession>
<feature type="transmembrane region" description="Helical" evidence="2">
    <location>
        <begin position="219"/>
        <end position="237"/>
    </location>
</feature>